<name>A0ABR1ZR74_9ROSI</name>
<dbReference type="InterPro" id="IPR018552">
    <property type="entry name" value="CENP-X"/>
</dbReference>
<organism evidence="8 9">
    <name type="scientific">Hibiscus sabdariffa</name>
    <name type="common">roselle</name>
    <dbReference type="NCBI Taxonomy" id="183260"/>
    <lineage>
        <taxon>Eukaryota</taxon>
        <taxon>Viridiplantae</taxon>
        <taxon>Streptophyta</taxon>
        <taxon>Embryophyta</taxon>
        <taxon>Tracheophyta</taxon>
        <taxon>Spermatophyta</taxon>
        <taxon>Magnoliopsida</taxon>
        <taxon>eudicotyledons</taxon>
        <taxon>Gunneridae</taxon>
        <taxon>Pentapetalae</taxon>
        <taxon>rosids</taxon>
        <taxon>malvids</taxon>
        <taxon>Malvales</taxon>
        <taxon>Malvaceae</taxon>
        <taxon>Malvoideae</taxon>
        <taxon>Hibiscus</taxon>
    </lineage>
</organism>
<evidence type="ECO:0000256" key="5">
    <source>
        <dbReference type="ARBA" id="ARBA00023204"/>
    </source>
</evidence>
<evidence type="ECO:0000256" key="2">
    <source>
        <dbReference type="ARBA" id="ARBA00009359"/>
    </source>
</evidence>
<evidence type="ECO:0000256" key="6">
    <source>
        <dbReference type="ARBA" id="ARBA00023242"/>
    </source>
</evidence>
<gene>
    <name evidence="8" type="ORF">V6N12_066262</name>
</gene>
<dbReference type="PANTHER" id="PTHR28680:SF1">
    <property type="entry name" value="CENTROMERE PROTEIN X"/>
    <property type="match status" value="1"/>
</dbReference>
<dbReference type="PANTHER" id="PTHR28680">
    <property type="entry name" value="CENTROMERE PROTEIN X"/>
    <property type="match status" value="1"/>
</dbReference>
<evidence type="ECO:0000313" key="9">
    <source>
        <dbReference type="Proteomes" id="UP001472677"/>
    </source>
</evidence>
<reference evidence="8 9" key="1">
    <citation type="journal article" date="2024" name="G3 (Bethesda)">
        <title>Genome assembly of Hibiscus sabdariffa L. provides insights into metabolisms of medicinal natural products.</title>
        <authorList>
            <person name="Kim T."/>
        </authorList>
    </citation>
    <scope>NUCLEOTIDE SEQUENCE [LARGE SCALE GENOMIC DNA]</scope>
    <source>
        <strain evidence="8">TK-2024</strain>
        <tissue evidence="8">Old leaves</tissue>
    </source>
</reference>
<evidence type="ECO:0000256" key="7">
    <source>
        <dbReference type="SAM" id="MobiDB-lite"/>
    </source>
</evidence>
<evidence type="ECO:0000256" key="4">
    <source>
        <dbReference type="ARBA" id="ARBA00023125"/>
    </source>
</evidence>
<comment type="similarity">
    <text evidence="2">Belongs to the CENP-X/MHF2 family.</text>
</comment>
<keyword evidence="3" id="KW-0227">DNA damage</keyword>
<proteinExistence type="inferred from homology"/>
<feature type="region of interest" description="Disordered" evidence="7">
    <location>
        <begin position="1"/>
        <end position="29"/>
    </location>
</feature>
<comment type="subcellular location">
    <subcellularLocation>
        <location evidence="1">Nucleus</location>
    </subcellularLocation>
</comment>
<keyword evidence="6" id="KW-0539">Nucleus</keyword>
<protein>
    <submittedName>
        <fullName evidence="8">Uncharacterized protein</fullName>
    </submittedName>
</protein>
<keyword evidence="4" id="KW-0238">DNA-binding</keyword>
<sequence length="143" mass="15376">MTIAPISVPVSVPEPMTTTPISESVSIPEPMPTVHDSITDSVHNEPVASTEAAFDDHETPSLEPDLTRDIFKQIWTRKAQERGGMGFQNTDAMDSEIGAGTSKKIRPTFANPNALKLSCELVRIFITESVQRAATVAEPEGGG</sequence>
<evidence type="ECO:0000313" key="8">
    <source>
        <dbReference type="EMBL" id="KAK8483133.1"/>
    </source>
</evidence>
<evidence type="ECO:0000256" key="1">
    <source>
        <dbReference type="ARBA" id="ARBA00004123"/>
    </source>
</evidence>
<comment type="caution">
    <text evidence="8">The sequence shown here is derived from an EMBL/GenBank/DDBJ whole genome shotgun (WGS) entry which is preliminary data.</text>
</comment>
<dbReference type="Proteomes" id="UP001472677">
    <property type="component" value="Unassembled WGS sequence"/>
</dbReference>
<keyword evidence="5" id="KW-0234">DNA repair</keyword>
<feature type="compositionally biased region" description="Polar residues" evidence="7">
    <location>
        <begin position="16"/>
        <end position="25"/>
    </location>
</feature>
<accession>A0ABR1ZR74</accession>
<evidence type="ECO:0000256" key="3">
    <source>
        <dbReference type="ARBA" id="ARBA00022763"/>
    </source>
</evidence>
<dbReference type="EMBL" id="JBBPBM010001605">
    <property type="protein sequence ID" value="KAK8483133.1"/>
    <property type="molecule type" value="Genomic_DNA"/>
</dbReference>
<keyword evidence="9" id="KW-1185">Reference proteome</keyword>